<dbReference type="Proteomes" id="UP000030475">
    <property type="component" value="Unassembled WGS sequence"/>
</dbReference>
<organism evidence="2 3">
    <name type="scientific">Burkholderia pseudomallei</name>
    <name type="common">Pseudomonas pseudomallei</name>
    <dbReference type="NCBI Taxonomy" id="28450"/>
    <lineage>
        <taxon>Bacteria</taxon>
        <taxon>Pseudomonadati</taxon>
        <taxon>Pseudomonadota</taxon>
        <taxon>Betaproteobacteria</taxon>
        <taxon>Burkholderiales</taxon>
        <taxon>Burkholderiaceae</taxon>
        <taxon>Burkholderia</taxon>
        <taxon>pseudomallei group</taxon>
    </lineage>
</organism>
<reference evidence="2 3" key="1">
    <citation type="submission" date="2014-08" db="EMBL/GenBank/DDBJ databases">
        <authorList>
            <person name="Bunnell A."/>
            <person name="Chain P.S."/>
            <person name="Chertkov O."/>
            <person name="Currie B.J."/>
            <person name="Daligault H.E."/>
            <person name="Davenport K.W."/>
            <person name="Davis C."/>
            <person name="Gleasner C.D."/>
            <person name="Johnson S.L."/>
            <person name="Kaestli M."/>
            <person name="Koren S."/>
            <person name="Kunde Y.A."/>
            <person name="Mayo M."/>
            <person name="McMurry K.K."/>
            <person name="Price E.P."/>
            <person name="Reitenga K.G."/>
            <person name="Robison R."/>
            <person name="Rosovitz M.J."/>
            <person name="Sarovich D.S."/>
            <person name="Teshima H."/>
        </authorList>
    </citation>
    <scope>NUCLEOTIDE SEQUENCE [LARGE SCALE GENOMIC DNA]</scope>
    <source>
        <strain evidence="2 3">MSHR44</strain>
    </source>
</reference>
<dbReference type="EMBL" id="JQIM01000007">
    <property type="protein sequence ID" value="KGX17057.1"/>
    <property type="molecule type" value="Genomic_DNA"/>
</dbReference>
<evidence type="ECO:0000313" key="2">
    <source>
        <dbReference type="EMBL" id="KGX17057.1"/>
    </source>
</evidence>
<sequence>MTAKQHDHVLAGLLECAVCIGCGCDDSHACCDAKSIPCHWLRVDYRSGLGVRSACAEHVPAWDSATRPADYPTDERLNIGPADQGRTS</sequence>
<evidence type="ECO:0000256" key="1">
    <source>
        <dbReference type="SAM" id="MobiDB-lite"/>
    </source>
</evidence>
<evidence type="ECO:0000313" key="3">
    <source>
        <dbReference type="Proteomes" id="UP000030475"/>
    </source>
</evidence>
<dbReference type="RefSeq" id="WP_155033623.1">
    <property type="nucleotide sequence ID" value="NZ_KN323090.1"/>
</dbReference>
<feature type="region of interest" description="Disordered" evidence="1">
    <location>
        <begin position="66"/>
        <end position="88"/>
    </location>
</feature>
<proteinExistence type="predicted"/>
<accession>A0AA40JJH5</accession>
<protein>
    <submittedName>
        <fullName evidence="2">Uncharacterized protein</fullName>
    </submittedName>
</protein>
<comment type="caution">
    <text evidence="2">The sequence shown here is derived from an EMBL/GenBank/DDBJ whole genome shotgun (WGS) entry which is preliminary data.</text>
</comment>
<name>A0AA40JJH5_BURPE</name>
<gene>
    <name evidence="2" type="ORF">Y036_6002</name>
</gene>
<dbReference type="AlphaFoldDB" id="A0AA40JJH5"/>